<protein>
    <submittedName>
        <fullName evidence="1">Uncharacterized protein</fullName>
    </submittedName>
</protein>
<accession>A0ABV0KJA4</accession>
<sequence length="180" mass="20330">MPKFPDVATWQQAEQLMQPSFIRLIDNLRKRLEQSSWKGTYEDVPLWAEDVSDDVKLQVTQLQAKLQSASAKDVIAIEAALAQLPSAHTGYHLHLEKADQRVTVDLWNLCYQICFKDYDAASGITHALGETSSSQTVSIDTDLFEETGAVDWNRLDRKTQQIVEQVFGTLPETHQTISQP</sequence>
<reference evidence="1 2" key="1">
    <citation type="submission" date="2022-04" db="EMBL/GenBank/DDBJ databases">
        <title>Positive selection, recombination, and allopatry shape intraspecific diversity of widespread and dominant cyanobacteria.</title>
        <authorList>
            <person name="Wei J."/>
            <person name="Shu W."/>
            <person name="Hu C."/>
        </authorList>
    </citation>
    <scope>NUCLEOTIDE SEQUENCE [LARGE SCALE GENOMIC DNA]</scope>
    <source>
        <strain evidence="1 2">AS-A4</strain>
    </source>
</reference>
<proteinExistence type="predicted"/>
<keyword evidence="2" id="KW-1185">Reference proteome</keyword>
<name>A0ABV0KJA4_9CYAN</name>
<comment type="caution">
    <text evidence="1">The sequence shown here is derived from an EMBL/GenBank/DDBJ whole genome shotgun (WGS) entry which is preliminary data.</text>
</comment>
<dbReference type="EMBL" id="JAMPLM010000005">
    <property type="protein sequence ID" value="MEP1058409.1"/>
    <property type="molecule type" value="Genomic_DNA"/>
</dbReference>
<evidence type="ECO:0000313" key="2">
    <source>
        <dbReference type="Proteomes" id="UP001476950"/>
    </source>
</evidence>
<dbReference type="RefSeq" id="WP_190447623.1">
    <property type="nucleotide sequence ID" value="NZ_JAMPLM010000005.1"/>
</dbReference>
<organism evidence="1 2">
    <name type="scientific">Stenomitos frigidus AS-A4</name>
    <dbReference type="NCBI Taxonomy" id="2933935"/>
    <lineage>
        <taxon>Bacteria</taxon>
        <taxon>Bacillati</taxon>
        <taxon>Cyanobacteriota</taxon>
        <taxon>Cyanophyceae</taxon>
        <taxon>Leptolyngbyales</taxon>
        <taxon>Leptolyngbyaceae</taxon>
        <taxon>Stenomitos</taxon>
    </lineage>
</organism>
<evidence type="ECO:0000313" key="1">
    <source>
        <dbReference type="EMBL" id="MEP1058409.1"/>
    </source>
</evidence>
<dbReference type="Proteomes" id="UP001476950">
    <property type="component" value="Unassembled WGS sequence"/>
</dbReference>
<gene>
    <name evidence="1" type="ORF">NDI38_08150</name>
</gene>